<dbReference type="KEGG" id="vg:18503022"/>
<sequence length="69" mass="7529">MTRPLTATQLATVLNAMAKNLEDRLSVDITIANTEPSARQVLWALKHAFAVGAEECLQIAAESANQRYT</sequence>
<evidence type="ECO:0000313" key="1">
    <source>
        <dbReference type="EMBL" id="AHJ10759.1"/>
    </source>
</evidence>
<dbReference type="RefSeq" id="YP_009006002.1">
    <property type="nucleotide sequence ID" value="NC_023566.1"/>
</dbReference>
<name>W6E8P7_9CAUD</name>
<keyword evidence="2" id="KW-1185">Reference proteome</keyword>
<accession>W6E8P7</accession>
<dbReference type="Proteomes" id="UP000019367">
    <property type="component" value="Segment"/>
</dbReference>
<organism evidence="1 2">
    <name type="scientific">Rhizobium phage vB_RglS_P106B</name>
    <dbReference type="NCBI Taxonomy" id="1458697"/>
    <lineage>
        <taxon>Viruses</taxon>
        <taxon>Duplodnaviria</taxon>
        <taxon>Heunggongvirae</taxon>
        <taxon>Uroviricota</taxon>
        <taxon>Caudoviricetes</taxon>
        <taxon>Rigallicvirus</taxon>
        <taxon>Rigallicvirus P106B</taxon>
    </lineage>
</organism>
<evidence type="ECO:0000313" key="2">
    <source>
        <dbReference type="Proteomes" id="UP000019367"/>
    </source>
</evidence>
<proteinExistence type="predicted"/>
<dbReference type="EMBL" id="KF977490">
    <property type="protein sequence ID" value="AHJ10759.1"/>
    <property type="molecule type" value="Genomic_DNA"/>
</dbReference>
<reference evidence="1 2" key="1">
    <citation type="journal article" date="2015" name="Microbiology">
        <title>Genomic and phenotypic characterization of Rhizobium gallicum phage vB_RglS_P106B.</title>
        <authorList>
            <person name="Halmillawewa A.P."/>
            <person name="Restrepo-Cordoba M."/>
            <person name="Yost C.K."/>
            <person name="Hynes M.F."/>
        </authorList>
    </citation>
    <scope>NUCLEOTIDE SEQUENCE [LARGE SCALE GENOMIC DNA]</scope>
</reference>
<protein>
    <submittedName>
        <fullName evidence="1">Uncharacterized protein</fullName>
    </submittedName>
</protein>
<dbReference type="GeneID" id="18503022"/>
<gene>
    <name evidence="1" type="ORF">P106B_76</name>
</gene>